<sequence length="419" mass="46838">MICKNLEMRDRVVCLSLSKAWKRTLESSHKLWTFLNTRPARRAFGQKALRAYLRRSNYTLDTAWITMGPESKGGFNDSRLSYLTRTCQQLQNLEISGPGTIGDSLVKALPLSKNLQTLVVHKNCEVPLDCVVSVLNSNRATLREVSFLAVRANYRSLTMQWPEPVFSHIKILRLRALGSEGQKPRLNIDDLVEAFPNVEHVVLDEWSVSPASHTNLKPWAQLKHLDVESIGLTNLPLLPHALEHLNISYNVQLGSGGERDHTDLPLLKSFNCYSTNLDAQSVAKIIKPSIEAGNLKVLRVGGGVPELPGHMEIEEEYPASSILEEISLANMNLSELRTLQIINQYPNLKRIELSGSKITGVAVKHFVKMGVTYLKVNECAQIGADAIAYARSMGVEVVHTFVNVSAARRSYVSRMQELY</sequence>
<dbReference type="Gene3D" id="3.80.10.10">
    <property type="entry name" value="Ribonuclease Inhibitor"/>
    <property type="match status" value="2"/>
</dbReference>
<proteinExistence type="predicted"/>
<dbReference type="SUPFAM" id="SSF52047">
    <property type="entry name" value="RNI-like"/>
    <property type="match status" value="1"/>
</dbReference>
<accession>A0ABR4PGV4</accession>
<protein>
    <submittedName>
        <fullName evidence="1">Uncharacterized protein</fullName>
    </submittedName>
</protein>
<name>A0ABR4PGV4_9HELO</name>
<reference evidence="1 2" key="1">
    <citation type="submission" date="2024-06" db="EMBL/GenBank/DDBJ databases">
        <title>Complete genome of Phlyctema vagabunda strain 19-DSS-EL-015.</title>
        <authorList>
            <person name="Fiorenzani C."/>
        </authorList>
    </citation>
    <scope>NUCLEOTIDE SEQUENCE [LARGE SCALE GENOMIC DNA]</scope>
    <source>
        <strain evidence="1 2">19-DSS-EL-015</strain>
    </source>
</reference>
<gene>
    <name evidence="1" type="ORF">PVAG01_06708</name>
</gene>
<evidence type="ECO:0000313" key="1">
    <source>
        <dbReference type="EMBL" id="KAL3422552.1"/>
    </source>
</evidence>
<comment type="caution">
    <text evidence="1">The sequence shown here is derived from an EMBL/GenBank/DDBJ whole genome shotgun (WGS) entry which is preliminary data.</text>
</comment>
<organism evidence="1 2">
    <name type="scientific">Phlyctema vagabunda</name>
    <dbReference type="NCBI Taxonomy" id="108571"/>
    <lineage>
        <taxon>Eukaryota</taxon>
        <taxon>Fungi</taxon>
        <taxon>Dikarya</taxon>
        <taxon>Ascomycota</taxon>
        <taxon>Pezizomycotina</taxon>
        <taxon>Leotiomycetes</taxon>
        <taxon>Helotiales</taxon>
        <taxon>Dermateaceae</taxon>
        <taxon>Phlyctema</taxon>
    </lineage>
</organism>
<dbReference type="EMBL" id="JBFCZG010000005">
    <property type="protein sequence ID" value="KAL3422552.1"/>
    <property type="molecule type" value="Genomic_DNA"/>
</dbReference>
<keyword evidence="2" id="KW-1185">Reference proteome</keyword>
<dbReference type="Proteomes" id="UP001629113">
    <property type="component" value="Unassembled WGS sequence"/>
</dbReference>
<evidence type="ECO:0000313" key="2">
    <source>
        <dbReference type="Proteomes" id="UP001629113"/>
    </source>
</evidence>
<dbReference type="InterPro" id="IPR032675">
    <property type="entry name" value="LRR_dom_sf"/>
</dbReference>